<dbReference type="InterPro" id="IPR006680">
    <property type="entry name" value="Amidohydro-rel"/>
</dbReference>
<organism evidence="2 3">
    <name type="scientific">Amycolatopsis echigonensis</name>
    <dbReference type="NCBI Taxonomy" id="2576905"/>
    <lineage>
        <taxon>Bacteria</taxon>
        <taxon>Bacillati</taxon>
        <taxon>Actinomycetota</taxon>
        <taxon>Actinomycetes</taxon>
        <taxon>Pseudonocardiales</taxon>
        <taxon>Pseudonocardiaceae</taxon>
        <taxon>Amycolatopsis</taxon>
    </lineage>
</organism>
<evidence type="ECO:0000259" key="1">
    <source>
        <dbReference type="Pfam" id="PF04909"/>
    </source>
</evidence>
<evidence type="ECO:0000313" key="2">
    <source>
        <dbReference type="EMBL" id="PKV94487.1"/>
    </source>
</evidence>
<proteinExistence type="predicted"/>
<feature type="domain" description="Amidohydrolase-related" evidence="1">
    <location>
        <begin position="26"/>
        <end position="280"/>
    </location>
</feature>
<dbReference type="SUPFAM" id="SSF51556">
    <property type="entry name" value="Metallo-dependent hydrolases"/>
    <property type="match status" value="1"/>
</dbReference>
<dbReference type="InterPro" id="IPR032466">
    <property type="entry name" value="Metal_Hydrolase"/>
</dbReference>
<dbReference type="GO" id="GO:0016787">
    <property type="term" value="F:hydrolase activity"/>
    <property type="evidence" value="ECO:0007669"/>
    <property type="project" value="InterPro"/>
</dbReference>
<protein>
    <recommendedName>
        <fullName evidence="1">Amidohydrolase-related domain-containing protein</fullName>
    </recommendedName>
</protein>
<dbReference type="Pfam" id="PF04909">
    <property type="entry name" value="Amidohydro_2"/>
    <property type="match status" value="1"/>
</dbReference>
<accession>A0A2N3WKT3</accession>
<gene>
    <name evidence="2" type="ORF">ATK30_5366</name>
</gene>
<dbReference type="AlphaFoldDB" id="A0A2N3WKT3"/>
<sequence>MVSTFNTGPGGRIPRAQPDREFALIIDAHSHVHDPVHQHLALLDEAGVDRAVLFATRPHPERATDLASFRREMSVLDAALNGQSDDGYESAWQELDTALAAHPDRFLGFRSVRLDLPADQIATEVDHAAQVFHGIGELTPPPGAAARIEPVLRAATDHNGLPVVVHGSAPTTEGDLSTLAALARGYPAVPLVISQLGGAHWLTAIDLARETPNIYLELSTASLVFAVRLAIAELPDRTMFGSDAPYGDPLLSRTTIERVTPPGELRARVLGGTLAEVLGL</sequence>
<reference evidence="2 3" key="1">
    <citation type="submission" date="2017-12" db="EMBL/GenBank/DDBJ databases">
        <title>Sequencing the genomes of 1000 Actinobacteria strains.</title>
        <authorList>
            <person name="Klenk H.-P."/>
        </authorList>
    </citation>
    <scope>NUCLEOTIDE SEQUENCE [LARGE SCALE GENOMIC DNA]</scope>
    <source>
        <strain evidence="2 3">DSM 45165</strain>
    </source>
</reference>
<comment type="caution">
    <text evidence="2">The sequence shown here is derived from an EMBL/GenBank/DDBJ whole genome shotgun (WGS) entry which is preliminary data.</text>
</comment>
<name>A0A2N3WKT3_9PSEU</name>
<dbReference type="Gene3D" id="3.20.20.140">
    <property type="entry name" value="Metal-dependent hydrolases"/>
    <property type="match status" value="1"/>
</dbReference>
<dbReference type="Proteomes" id="UP000233750">
    <property type="component" value="Unassembled WGS sequence"/>
</dbReference>
<evidence type="ECO:0000313" key="3">
    <source>
        <dbReference type="Proteomes" id="UP000233750"/>
    </source>
</evidence>
<keyword evidence="3" id="KW-1185">Reference proteome</keyword>
<dbReference type="EMBL" id="PJMY01000003">
    <property type="protein sequence ID" value="PKV94487.1"/>
    <property type="molecule type" value="Genomic_DNA"/>
</dbReference>